<organism evidence="3">
    <name type="scientific">hydrothermal vent metagenome</name>
    <dbReference type="NCBI Taxonomy" id="652676"/>
    <lineage>
        <taxon>unclassified sequences</taxon>
        <taxon>metagenomes</taxon>
        <taxon>ecological metagenomes</taxon>
    </lineage>
</organism>
<keyword evidence="1" id="KW-0804">Transcription</keyword>
<feature type="domain" description="NusG-like N-terminal" evidence="2">
    <location>
        <begin position="1"/>
        <end position="29"/>
    </location>
</feature>
<dbReference type="AlphaFoldDB" id="A0A3B0WYV1"/>
<dbReference type="EMBL" id="UOFF01000396">
    <property type="protein sequence ID" value="VAW57453.1"/>
    <property type="molecule type" value="Genomic_DNA"/>
</dbReference>
<accession>A0A3B0WYV1</accession>
<dbReference type="Gene3D" id="3.30.70.940">
    <property type="entry name" value="NusG, N-terminal domain"/>
    <property type="match status" value="1"/>
</dbReference>
<reference evidence="3" key="1">
    <citation type="submission" date="2018-06" db="EMBL/GenBank/DDBJ databases">
        <authorList>
            <person name="Zhirakovskaya E."/>
        </authorList>
    </citation>
    <scope>NUCLEOTIDE SEQUENCE</scope>
</reference>
<dbReference type="SUPFAM" id="SSF82679">
    <property type="entry name" value="N-utilization substance G protein NusG, N-terminal domain"/>
    <property type="match status" value="1"/>
</dbReference>
<dbReference type="InterPro" id="IPR006645">
    <property type="entry name" value="NGN-like_dom"/>
</dbReference>
<protein>
    <recommendedName>
        <fullName evidence="2">NusG-like N-terminal domain-containing protein</fullName>
    </recommendedName>
</protein>
<evidence type="ECO:0000256" key="1">
    <source>
        <dbReference type="ARBA" id="ARBA00023163"/>
    </source>
</evidence>
<sequence length="29" mass="3461">MSWYVLTTKPQQELRAESNLINQGFETYL</sequence>
<dbReference type="InterPro" id="IPR036735">
    <property type="entry name" value="NGN_dom_sf"/>
</dbReference>
<gene>
    <name evidence="3" type="ORF">MNBD_GAMMA07-972</name>
</gene>
<name>A0A3B0WYV1_9ZZZZ</name>
<dbReference type="GO" id="GO:0006354">
    <property type="term" value="P:DNA-templated transcription elongation"/>
    <property type="evidence" value="ECO:0007669"/>
    <property type="project" value="InterPro"/>
</dbReference>
<dbReference type="Pfam" id="PF02357">
    <property type="entry name" value="NusG"/>
    <property type="match status" value="1"/>
</dbReference>
<proteinExistence type="predicted"/>
<evidence type="ECO:0000313" key="3">
    <source>
        <dbReference type="EMBL" id="VAW57453.1"/>
    </source>
</evidence>
<feature type="non-terminal residue" evidence="3">
    <location>
        <position position="29"/>
    </location>
</feature>
<evidence type="ECO:0000259" key="2">
    <source>
        <dbReference type="Pfam" id="PF02357"/>
    </source>
</evidence>